<gene>
    <name evidence="2" type="ORF">CP977_28085</name>
</gene>
<dbReference type="Gene3D" id="3.40.50.720">
    <property type="entry name" value="NAD(P)-binding Rossmann-like Domain"/>
    <property type="match status" value="1"/>
</dbReference>
<evidence type="ECO:0000313" key="3">
    <source>
        <dbReference type="Proteomes" id="UP000326029"/>
    </source>
</evidence>
<sequence>MDTDLKDGPAGTVAVLGATGSVGRTVCAALLRTGHRVLAVARRPAPHTRAHAFVPLDVAAAGPGRLAALLDAHAVTAVVNATGGWGTTAEKMRSAHVDLPRRLAAGCAATGRRLRVVQMGSIHEYGPVEDGVLIGEDHVPGPLTPYGATKRAGSEHLLAESRAGRIDALVLRAVNVCGPHTTTASFLGVVAQRLRALAPGGTLTLDVAAARRDFVDVRDLAGAAVAALTAPGRSRVVNIGRGEAVPMADLVDVLVKVSGIDPAAVRLRPAKVTSKGGSWTCADIRLAADLLGWRPLIPLDASLRAMWEAAGAAEPPGGTG</sequence>
<proteinExistence type="predicted"/>
<evidence type="ECO:0000313" key="2">
    <source>
        <dbReference type="EMBL" id="QEV35564.1"/>
    </source>
</evidence>
<dbReference type="InterPro" id="IPR001509">
    <property type="entry name" value="Epimerase_deHydtase"/>
</dbReference>
<reference evidence="2 3" key="1">
    <citation type="submission" date="2017-09" db="EMBL/GenBank/DDBJ databases">
        <authorList>
            <person name="Lee N."/>
            <person name="Cho B.-K."/>
        </authorList>
    </citation>
    <scope>NUCLEOTIDE SEQUENCE [LARGE SCALE GENOMIC DNA]</scope>
    <source>
        <strain evidence="2 3">ATCC 19740</strain>
    </source>
</reference>
<protein>
    <submittedName>
        <fullName evidence="2">NAD(P)-dependent oxidoreductase</fullName>
    </submittedName>
</protein>
<dbReference type="RefSeq" id="WP_152371018.1">
    <property type="nucleotide sequence ID" value="NZ_BMSJ01000002.1"/>
</dbReference>
<dbReference type="Proteomes" id="UP000326029">
    <property type="component" value="Chromosome"/>
</dbReference>
<organism evidence="2 3">
    <name type="scientific">Streptomyces cinereoruber</name>
    <dbReference type="NCBI Taxonomy" id="67260"/>
    <lineage>
        <taxon>Bacteria</taxon>
        <taxon>Bacillati</taxon>
        <taxon>Actinomycetota</taxon>
        <taxon>Actinomycetes</taxon>
        <taxon>Kitasatosporales</taxon>
        <taxon>Streptomycetaceae</taxon>
        <taxon>Streptomyces</taxon>
    </lineage>
</organism>
<dbReference type="SUPFAM" id="SSF51735">
    <property type="entry name" value="NAD(P)-binding Rossmann-fold domains"/>
    <property type="match status" value="1"/>
</dbReference>
<keyword evidence="3" id="KW-1185">Reference proteome</keyword>
<evidence type="ECO:0000259" key="1">
    <source>
        <dbReference type="Pfam" id="PF01370"/>
    </source>
</evidence>
<dbReference type="GeneID" id="95457628"/>
<feature type="domain" description="NAD-dependent epimerase/dehydratase" evidence="1">
    <location>
        <begin position="13"/>
        <end position="240"/>
    </location>
</feature>
<dbReference type="InterPro" id="IPR050177">
    <property type="entry name" value="Lipid_A_modif_metabolic_enz"/>
</dbReference>
<accession>A0ABX6BKF3</accession>
<name>A0ABX6BKF3_9ACTN</name>
<dbReference type="PANTHER" id="PTHR43245">
    <property type="entry name" value="BIFUNCTIONAL POLYMYXIN RESISTANCE PROTEIN ARNA"/>
    <property type="match status" value="1"/>
</dbReference>
<dbReference type="InterPro" id="IPR036291">
    <property type="entry name" value="NAD(P)-bd_dom_sf"/>
</dbReference>
<dbReference type="Pfam" id="PF01370">
    <property type="entry name" value="Epimerase"/>
    <property type="match status" value="1"/>
</dbReference>
<dbReference type="EMBL" id="CP023693">
    <property type="protein sequence ID" value="QEV35564.1"/>
    <property type="molecule type" value="Genomic_DNA"/>
</dbReference>